<evidence type="ECO:0000313" key="3">
    <source>
        <dbReference type="EMBL" id="GMI42976.1"/>
    </source>
</evidence>
<dbReference type="PANTHER" id="PTHR19308">
    <property type="entry name" value="PHOSPHATIDYLCHOLINE TRANSFER PROTEIN"/>
    <property type="match status" value="1"/>
</dbReference>
<feature type="transmembrane region" description="Helical" evidence="1">
    <location>
        <begin position="1486"/>
        <end position="1504"/>
    </location>
</feature>
<feature type="domain" description="START" evidence="2">
    <location>
        <begin position="1003"/>
        <end position="1110"/>
    </location>
</feature>
<dbReference type="InterPro" id="IPR002913">
    <property type="entry name" value="START_lipid-bd_dom"/>
</dbReference>
<dbReference type="Pfam" id="PF01852">
    <property type="entry name" value="START"/>
    <property type="match status" value="1"/>
</dbReference>
<sequence length="1725" mass="191582">MFNQASYQSSRSLNSISHSQFSDGVLVMSITLVLHASPAPLLRALMNLGSAFVGKLPPDDNVIPPPGLTRQEVIRSLKLGIMKQRQRFEHDLAVEAVGERSVEFRPFDAAASSTPHAVSGTVLLEEADHDTTLFTVAARMNAAAEVNSSSSNANGSSATGTARVERTASAARALSKKDAETLLSDFLSSLSSNLFALFDRSSEIDELVLKELADYFRAATTSPSDHEVALIEKARTFANKPWRRSAGSVREQVEYFRALSNDGPWGKATSVVDAGAAQVVARCWHLLSYARNEIHASKQGKTPTLRLNTAVPNSHSTLQLVEMNLPGASNRAFACKWTWRRTPDGAFELAVTSVQDLAEGSETRSTMAAVESGKSSANVILGELRSLYVVQPLATNVCRVTMCGQGVAKGWIPKLAMDYASKNFLGFVDKARDTFERSGKDVDAELRGAFPRPPSMDDLGVEQREVMNRCRALDSEISDWTSLKTSFAMVQMWLHKAPAKRGERSIGWGKAACTLDCSARVALAWQQDFCSRQRMVVCEQMGHPARLVVKRTTLHDQTLAMIKTFPFPLQDREFVVRQVSCTLDGTFLYAIASVDDDVVVDYGMSGSPVRGSSKGLVKFTPTETDPNQCSLELYQYFDAGGWIPAFVANRLIPLVLEVAQESRMAFQRDDEVDEMERNELAGVIEHRQQVYDGVEVELMKRVQGELGSIKEEDFNEFESSDHLVKVQGILVEGSSVLVGRATTLVDASIAELAAWELARMSRVNMHRHADRNGLQRELKKMNEHQMLFHLGIQLPVPGIRPRQLVTRVVWKWAEGKDELTIFCDNVKHEAFPDREGSERISNTNMIKYKKEESASGVAQTNVIWTQQVDIGESIPKWIVIREGLRHFSYLSTIRKRHDESSAIDAASNLRLVTMIQNHDGDYSEREEEILEGGRKMLEVFEQQESKELKMSSRTTQAKMAFKDGQSHAYGWSSAVVRASPAQVLAHAWDTFGRFNNFEGTLEQTLDEDGEHDKLLYLKKKVPNPFDDRDFLSRIVWRKRASGYIFVSVPELSDARPLSSDVVRAKYPSMLKMTSTSDGLTQLDYIVRPDMGGSVPLWLARSLMGSSLAWVTEIQQFFGGLRALGDWDAKDGEAVGELLVTKTDAEKHHGKGETRAGARVRASMEKYKGLRELGEKHDWFKALLTKVVENKLRPAGDSKTKLCNMSVKHANVIGGALASCIAANLTAHAAVDEWILRYPAMRELEREYVWFRPMMDTVAQRLLESVGWGLKMRLYTGASLSTMDLFSDLYMIYTYATTGQQGVALSLAIMVGLCLGGQCLLVWLQTRKGPKLVMLKELLIVLSGMKPGIDAMRVAGGNEQAKNAAISPDMELATTRCIEMVSESVPGTLLQVHSLLIVKSDGGNFGKAALASIIVSALTTGFGAAITSFDFDVNPQRRRDEPDFYGYIPDAASSRTLIFFFMIINSALLLLVRSVSFALLVMAGGRWVLVYLVSDMGLYVTYKILRRDFWHWIPLEGAASVVESVLERLLVKVLVDFTGVIQFRAAGEMGGAWFTFSTVVTLAVSFISTHFYYASLEENEEGVMMEGDAWMMVGGLSAGWICFFTAFLLIMKSGFRGTFFSLQTGHAWVKSFFVDYEEDRIKMFVHGQNQKQWASIRDDVKEYTLDNWERWEEEKPPWFNGAFKASVDEDMIPAGSREGGRRRSSLGDILFGGSEAAQVVPVGGGI</sequence>
<evidence type="ECO:0000313" key="4">
    <source>
        <dbReference type="Proteomes" id="UP001165060"/>
    </source>
</evidence>
<feature type="transmembrane region" description="Helical" evidence="1">
    <location>
        <begin position="1551"/>
        <end position="1572"/>
    </location>
</feature>
<evidence type="ECO:0000259" key="2">
    <source>
        <dbReference type="Pfam" id="PF01852"/>
    </source>
</evidence>
<protein>
    <recommendedName>
        <fullName evidence="2">START domain-containing protein</fullName>
    </recommendedName>
</protein>
<organism evidence="3 4">
    <name type="scientific">Tetraparma gracilis</name>
    <dbReference type="NCBI Taxonomy" id="2962635"/>
    <lineage>
        <taxon>Eukaryota</taxon>
        <taxon>Sar</taxon>
        <taxon>Stramenopiles</taxon>
        <taxon>Ochrophyta</taxon>
        <taxon>Bolidophyceae</taxon>
        <taxon>Parmales</taxon>
        <taxon>Triparmaceae</taxon>
        <taxon>Tetraparma</taxon>
    </lineage>
</organism>
<gene>
    <name evidence="3" type="ORF">TeGR_g4188</name>
</gene>
<dbReference type="InterPro" id="IPR051213">
    <property type="entry name" value="START_lipid_transfer"/>
</dbReference>
<dbReference type="PANTHER" id="PTHR19308:SF14">
    <property type="entry name" value="START DOMAIN-CONTAINING PROTEIN"/>
    <property type="match status" value="1"/>
</dbReference>
<dbReference type="Gene3D" id="3.30.530.20">
    <property type="match status" value="4"/>
</dbReference>
<feature type="transmembrane region" description="Helical" evidence="1">
    <location>
        <begin position="1302"/>
        <end position="1323"/>
    </location>
</feature>
<evidence type="ECO:0000256" key="1">
    <source>
        <dbReference type="SAM" id="Phobius"/>
    </source>
</evidence>
<proteinExistence type="predicted"/>
<name>A0ABQ6N7H9_9STRA</name>
<dbReference type="InterPro" id="IPR023393">
    <property type="entry name" value="START-like_dom_sf"/>
</dbReference>
<keyword evidence="1" id="KW-0472">Membrane</keyword>
<accession>A0ABQ6N7H9</accession>
<feature type="transmembrane region" description="Helical" evidence="1">
    <location>
        <begin position="1456"/>
        <end position="1480"/>
    </location>
</feature>
<keyword evidence="1" id="KW-1133">Transmembrane helix</keyword>
<comment type="caution">
    <text evidence="3">The sequence shown here is derived from an EMBL/GenBank/DDBJ whole genome shotgun (WGS) entry which is preliminary data.</text>
</comment>
<dbReference type="EMBL" id="BRYB01002321">
    <property type="protein sequence ID" value="GMI42976.1"/>
    <property type="molecule type" value="Genomic_DNA"/>
</dbReference>
<keyword evidence="1" id="KW-0812">Transmembrane</keyword>
<reference evidence="3 4" key="1">
    <citation type="journal article" date="2023" name="Commun. Biol.">
        <title>Genome analysis of Parmales, the sister group of diatoms, reveals the evolutionary specialization of diatoms from phago-mixotrophs to photoautotrophs.</title>
        <authorList>
            <person name="Ban H."/>
            <person name="Sato S."/>
            <person name="Yoshikawa S."/>
            <person name="Yamada K."/>
            <person name="Nakamura Y."/>
            <person name="Ichinomiya M."/>
            <person name="Sato N."/>
            <person name="Blanc-Mathieu R."/>
            <person name="Endo H."/>
            <person name="Kuwata A."/>
            <person name="Ogata H."/>
        </authorList>
    </citation>
    <scope>NUCLEOTIDE SEQUENCE [LARGE SCALE GENOMIC DNA]</scope>
</reference>
<keyword evidence="4" id="KW-1185">Reference proteome</keyword>
<dbReference type="SUPFAM" id="SSF55961">
    <property type="entry name" value="Bet v1-like"/>
    <property type="match status" value="4"/>
</dbReference>
<dbReference type="Proteomes" id="UP001165060">
    <property type="component" value="Unassembled WGS sequence"/>
</dbReference>
<feature type="transmembrane region" description="Helical" evidence="1">
    <location>
        <begin position="1588"/>
        <end position="1609"/>
    </location>
</feature>